<dbReference type="RefSeq" id="WP_338732110.1">
    <property type="nucleotide sequence ID" value="NZ_CP136924.1"/>
</dbReference>
<evidence type="ECO:0000313" key="3">
    <source>
        <dbReference type="Proteomes" id="UP001368318"/>
    </source>
</evidence>
<accession>A0AAU6P6U0</accession>
<evidence type="ECO:0000313" key="1">
    <source>
        <dbReference type="EMBL" id="WXA01867.1"/>
    </source>
</evidence>
<dbReference type="AlphaFoldDB" id="A0AAU6P6U0"/>
<dbReference type="EMBL" id="CP136924">
    <property type="protein sequence ID" value="WXA01867.1"/>
    <property type="molecule type" value="Genomic_DNA"/>
</dbReference>
<reference evidence="2 3" key="1">
    <citation type="submission" date="2023-10" db="EMBL/GenBank/DDBJ databases">
        <title>Culture-based analysis of two novel bacteria associated with mangrove crab gills.</title>
        <authorList>
            <person name="Yang X."/>
            <person name="Garuglieri E."/>
            <person name="Van Goethem M.W."/>
            <person name="Fusi M."/>
            <person name="Marasco R."/>
            <person name="Daffonchio D.G."/>
        </authorList>
    </citation>
    <scope>NUCLEOTIDE SEQUENCE</scope>
    <source>
        <strain evidence="2">UG2-1</strain>
        <strain evidence="1">UG2-2</strain>
        <strain evidence="3">UG2_2</strain>
    </source>
</reference>
<dbReference type="Proteomes" id="UP001368318">
    <property type="component" value="Chromosome"/>
</dbReference>
<keyword evidence="3" id="KW-1185">Reference proteome</keyword>
<gene>
    <name evidence="2" type="ORF">R3L15_12705</name>
    <name evidence="1" type="ORF">R3L16_08885</name>
</gene>
<evidence type="ECO:0008006" key="4">
    <source>
        <dbReference type="Google" id="ProtNLM"/>
    </source>
</evidence>
<dbReference type="KEGG" id="mcaa:R3L15_12705"/>
<protein>
    <recommendedName>
        <fullName evidence="4">Lipoprotein</fullName>
    </recommendedName>
</protein>
<sequence length="203" mass="23352">MRYLTLSLLAVLLFSCGSYPKKQHFKTTENTQNVFSNPYFSNTSKDYIYKANISAYGKSFSGLFIVKKIEENQHRIAFTTEMGNKIFDFTIKNNTFSVNYILDDLNRKLLLNVLKQDFTALVQEHITISKTFLKDSTPIFETQILDKPHYYVTKNNSLSQIVSVKNGKAKTVFSFSKINDNIANKITITHHNITLKINLKSIN</sequence>
<dbReference type="PROSITE" id="PS51257">
    <property type="entry name" value="PROKAR_LIPOPROTEIN"/>
    <property type="match status" value="1"/>
</dbReference>
<evidence type="ECO:0000313" key="2">
    <source>
        <dbReference type="EMBL" id="WXA12973.1"/>
    </source>
</evidence>
<dbReference type="EMBL" id="CP136925">
    <property type="protein sequence ID" value="WXA12973.1"/>
    <property type="molecule type" value="Genomic_DNA"/>
</dbReference>
<name>A0AAU6P6U0_9FLAO</name>
<proteinExistence type="predicted"/>
<organism evidence="2">
    <name type="scientific">Mangrovimonas cancribranchiae</name>
    <dbReference type="NCBI Taxonomy" id="3080055"/>
    <lineage>
        <taxon>Bacteria</taxon>
        <taxon>Pseudomonadati</taxon>
        <taxon>Bacteroidota</taxon>
        <taxon>Flavobacteriia</taxon>
        <taxon>Flavobacteriales</taxon>
        <taxon>Flavobacteriaceae</taxon>
        <taxon>Mangrovimonas</taxon>
    </lineage>
</organism>